<gene>
    <name evidence="2" type="ORF">PXEA_LOCUS16880</name>
</gene>
<accession>A0A3S5BGK2</accession>
<dbReference type="EMBL" id="CAAALY010061925">
    <property type="protein sequence ID" value="VEL23440.1"/>
    <property type="molecule type" value="Genomic_DNA"/>
</dbReference>
<evidence type="ECO:0000313" key="3">
    <source>
        <dbReference type="Proteomes" id="UP000784294"/>
    </source>
</evidence>
<evidence type="ECO:0000256" key="1">
    <source>
        <dbReference type="SAM" id="MobiDB-lite"/>
    </source>
</evidence>
<sequence>TKYCSTEASKIHPDGSENIEDIEKTDRPIDSYNQPSCFVLFCLRRLEVLLSQRDTKPEHNFSYTSPSTICPPSFQMSGPVDLQAVLLTSLLHQLSRISNRLVTNTTSVADTLDFSQLAHLILARLAVEMSAFETHSYWKDTAAVDTEDSMVCFSACSTVFDSEMQVTTFT</sequence>
<organism evidence="2 3">
    <name type="scientific">Protopolystoma xenopodis</name>
    <dbReference type="NCBI Taxonomy" id="117903"/>
    <lineage>
        <taxon>Eukaryota</taxon>
        <taxon>Metazoa</taxon>
        <taxon>Spiralia</taxon>
        <taxon>Lophotrochozoa</taxon>
        <taxon>Platyhelminthes</taxon>
        <taxon>Monogenea</taxon>
        <taxon>Polyopisthocotylea</taxon>
        <taxon>Polystomatidea</taxon>
        <taxon>Polystomatidae</taxon>
        <taxon>Protopolystoma</taxon>
    </lineage>
</organism>
<proteinExistence type="predicted"/>
<feature type="region of interest" description="Disordered" evidence="1">
    <location>
        <begin position="1"/>
        <end position="22"/>
    </location>
</feature>
<feature type="non-terminal residue" evidence="2">
    <location>
        <position position="170"/>
    </location>
</feature>
<dbReference type="Proteomes" id="UP000784294">
    <property type="component" value="Unassembled WGS sequence"/>
</dbReference>
<dbReference type="AlphaFoldDB" id="A0A3S5BGK2"/>
<reference evidence="2" key="1">
    <citation type="submission" date="2018-11" db="EMBL/GenBank/DDBJ databases">
        <authorList>
            <consortium name="Pathogen Informatics"/>
        </authorList>
    </citation>
    <scope>NUCLEOTIDE SEQUENCE</scope>
</reference>
<feature type="non-terminal residue" evidence="2">
    <location>
        <position position="1"/>
    </location>
</feature>
<evidence type="ECO:0000313" key="2">
    <source>
        <dbReference type="EMBL" id="VEL23440.1"/>
    </source>
</evidence>
<feature type="compositionally biased region" description="Basic and acidic residues" evidence="1">
    <location>
        <begin position="9"/>
        <end position="22"/>
    </location>
</feature>
<protein>
    <submittedName>
        <fullName evidence="2">Uncharacterized protein</fullName>
    </submittedName>
</protein>
<comment type="caution">
    <text evidence="2">The sequence shown here is derived from an EMBL/GenBank/DDBJ whole genome shotgun (WGS) entry which is preliminary data.</text>
</comment>
<keyword evidence="3" id="KW-1185">Reference proteome</keyword>
<name>A0A3S5BGK2_9PLAT</name>